<organism evidence="10 11">
    <name type="scientific">Aquamicrobium zhengzhouense</name>
    <dbReference type="NCBI Taxonomy" id="2781738"/>
    <lineage>
        <taxon>Bacteria</taxon>
        <taxon>Pseudomonadati</taxon>
        <taxon>Pseudomonadota</taxon>
        <taxon>Alphaproteobacteria</taxon>
        <taxon>Hyphomicrobiales</taxon>
        <taxon>Phyllobacteriaceae</taxon>
        <taxon>Aquamicrobium</taxon>
    </lineage>
</organism>
<sequence>MSSVDSGQHREIVIVRRGSHDDEDVHHGGVWKIAFADFMTAMMCLFLVMWLINATDEASKASIASYFNPMAMTNTAPSSKGLGEPDESNPARDEVSTDAEKAATEPINTFDQRSGPANHANSSDMSETRQTSDEHLFSDPYAVLAEIAKQTATLQNISAKGEGGAQTGGPATGAHGGESYRDPFAPDFWSQEIGEFQEDSDLEMFSEADDASEPAQELEAADPTEALLVNEAEIAAVEVPESVDAAALPEVAEAAPAVAPEVAEAAPAVAPELAERAEAISHDLREAFGADSQLNNALSVVASDQGIVISVTDELNFGMFEIGSAVPKGELVRAMERIARTLNEHSGKIKINGHTDARPFRSRTYDNWRLSTARAHAAYYMLLRGGLDEARVQGVTGYADRQLKDPDNPYSDSNRRIEILLETDG</sequence>
<dbReference type="PROSITE" id="PS51123">
    <property type="entry name" value="OMPA_2"/>
    <property type="match status" value="1"/>
</dbReference>
<keyword evidence="11" id="KW-1185">Reference proteome</keyword>
<dbReference type="InterPro" id="IPR025713">
    <property type="entry name" value="MotB-like_N_dom"/>
</dbReference>
<reference evidence="10 11" key="1">
    <citation type="submission" date="2020-10" db="EMBL/GenBank/DDBJ databases">
        <title>Aquamicrobium zhengzhouensis sp. nov., a exopolysaccharide producing bacterium isolated from farmland soil.</title>
        <authorList>
            <person name="Wang X."/>
        </authorList>
    </citation>
    <scope>NUCLEOTIDE SEQUENCE [LARGE SCALE GENOMIC DNA]</scope>
    <source>
        <strain evidence="11">cd-1</strain>
    </source>
</reference>
<evidence type="ECO:0000256" key="6">
    <source>
        <dbReference type="ARBA" id="ARBA00023136"/>
    </source>
</evidence>
<evidence type="ECO:0000256" key="7">
    <source>
        <dbReference type="PROSITE-ProRule" id="PRU00473"/>
    </source>
</evidence>
<dbReference type="InterPro" id="IPR036737">
    <property type="entry name" value="OmpA-like_sf"/>
</dbReference>
<dbReference type="RefSeq" id="WP_198474414.1">
    <property type="nucleotide sequence ID" value="NZ_JADGMQ010000002.1"/>
</dbReference>
<evidence type="ECO:0000256" key="3">
    <source>
        <dbReference type="ARBA" id="ARBA00022475"/>
    </source>
</evidence>
<evidence type="ECO:0000259" key="9">
    <source>
        <dbReference type="PROSITE" id="PS51123"/>
    </source>
</evidence>
<feature type="region of interest" description="Disordered" evidence="8">
    <location>
        <begin position="159"/>
        <end position="180"/>
    </location>
</feature>
<feature type="compositionally biased region" description="Gly residues" evidence="8">
    <location>
        <begin position="161"/>
        <end position="176"/>
    </location>
</feature>
<name>A0ABS0SAK8_9HYPH</name>
<accession>A0ABS0SAK8</accession>
<dbReference type="PANTHER" id="PTHR30329:SF21">
    <property type="entry name" value="LIPOPROTEIN YIAD-RELATED"/>
    <property type="match status" value="1"/>
</dbReference>
<feature type="region of interest" description="Disordered" evidence="8">
    <location>
        <begin position="77"/>
        <end position="133"/>
    </location>
</feature>
<dbReference type="NCBIfam" id="NF004651">
    <property type="entry name" value="PRK05996.1"/>
    <property type="match status" value="1"/>
</dbReference>
<evidence type="ECO:0000256" key="2">
    <source>
        <dbReference type="ARBA" id="ARBA00008914"/>
    </source>
</evidence>
<comment type="caution">
    <text evidence="10">The sequence shown here is derived from an EMBL/GenBank/DDBJ whole genome shotgun (WGS) entry which is preliminary data.</text>
</comment>
<keyword evidence="5" id="KW-1133">Transmembrane helix</keyword>
<evidence type="ECO:0000256" key="1">
    <source>
        <dbReference type="ARBA" id="ARBA00004162"/>
    </source>
</evidence>
<evidence type="ECO:0000313" key="11">
    <source>
        <dbReference type="Proteomes" id="UP000601789"/>
    </source>
</evidence>
<dbReference type="SUPFAM" id="SSF103088">
    <property type="entry name" value="OmpA-like"/>
    <property type="match status" value="1"/>
</dbReference>
<feature type="domain" description="OmpA-like" evidence="9">
    <location>
        <begin position="307"/>
        <end position="425"/>
    </location>
</feature>
<dbReference type="CDD" id="cd07185">
    <property type="entry name" value="OmpA_C-like"/>
    <property type="match status" value="1"/>
</dbReference>
<dbReference type="InterPro" id="IPR050330">
    <property type="entry name" value="Bact_OuterMem_StrucFunc"/>
</dbReference>
<comment type="subcellular location">
    <subcellularLocation>
        <location evidence="1">Cell membrane</location>
        <topology evidence="1">Single-pass membrane protein</topology>
    </subcellularLocation>
</comment>
<keyword evidence="4" id="KW-0812">Transmembrane</keyword>
<evidence type="ECO:0000313" key="10">
    <source>
        <dbReference type="EMBL" id="MBI1619736.1"/>
    </source>
</evidence>
<gene>
    <name evidence="10" type="ORF">IOD40_03535</name>
</gene>
<proteinExistence type="inferred from homology"/>
<evidence type="ECO:0000256" key="4">
    <source>
        <dbReference type="ARBA" id="ARBA00022692"/>
    </source>
</evidence>
<keyword evidence="6 7" id="KW-0472">Membrane</keyword>
<dbReference type="Gene3D" id="3.30.1330.60">
    <property type="entry name" value="OmpA-like domain"/>
    <property type="match status" value="1"/>
</dbReference>
<keyword evidence="3" id="KW-1003">Cell membrane</keyword>
<dbReference type="Pfam" id="PF13677">
    <property type="entry name" value="MotB_plug"/>
    <property type="match status" value="1"/>
</dbReference>
<protein>
    <submittedName>
        <fullName evidence="10">MotB family protein</fullName>
    </submittedName>
</protein>
<dbReference type="EMBL" id="JADGMQ010000002">
    <property type="protein sequence ID" value="MBI1619736.1"/>
    <property type="molecule type" value="Genomic_DNA"/>
</dbReference>
<evidence type="ECO:0000256" key="8">
    <source>
        <dbReference type="SAM" id="MobiDB-lite"/>
    </source>
</evidence>
<dbReference type="InterPro" id="IPR006665">
    <property type="entry name" value="OmpA-like"/>
</dbReference>
<dbReference type="Pfam" id="PF00691">
    <property type="entry name" value="OmpA"/>
    <property type="match status" value="1"/>
</dbReference>
<evidence type="ECO:0000256" key="5">
    <source>
        <dbReference type="ARBA" id="ARBA00022989"/>
    </source>
</evidence>
<comment type="similarity">
    <text evidence="2">Belongs to the MotB family.</text>
</comment>
<feature type="compositionally biased region" description="Basic and acidic residues" evidence="8">
    <location>
        <begin position="89"/>
        <end position="103"/>
    </location>
</feature>
<dbReference type="Proteomes" id="UP000601789">
    <property type="component" value="Unassembled WGS sequence"/>
</dbReference>
<dbReference type="PANTHER" id="PTHR30329">
    <property type="entry name" value="STATOR ELEMENT OF FLAGELLAR MOTOR COMPLEX"/>
    <property type="match status" value="1"/>
</dbReference>